<dbReference type="InterPro" id="IPR016181">
    <property type="entry name" value="Acyl_CoA_acyltransferase"/>
</dbReference>
<dbReference type="Gene3D" id="3.40.630.30">
    <property type="match status" value="1"/>
</dbReference>
<dbReference type="EMBL" id="FOHE01000018">
    <property type="protein sequence ID" value="SET64822.1"/>
    <property type="molecule type" value="Genomic_DNA"/>
</dbReference>
<accession>A0A1I0G2L2</accession>
<evidence type="ECO:0000259" key="1">
    <source>
        <dbReference type="PROSITE" id="PS51186"/>
    </source>
</evidence>
<dbReference type="Pfam" id="PF13302">
    <property type="entry name" value="Acetyltransf_3"/>
    <property type="match status" value="1"/>
</dbReference>
<dbReference type="GO" id="GO:0016747">
    <property type="term" value="F:acyltransferase activity, transferring groups other than amino-acyl groups"/>
    <property type="evidence" value="ECO:0007669"/>
    <property type="project" value="InterPro"/>
</dbReference>
<organism evidence="2 3">
    <name type="scientific">Oceanobacillus limi</name>
    <dbReference type="NCBI Taxonomy" id="930131"/>
    <lineage>
        <taxon>Bacteria</taxon>
        <taxon>Bacillati</taxon>
        <taxon>Bacillota</taxon>
        <taxon>Bacilli</taxon>
        <taxon>Bacillales</taxon>
        <taxon>Bacillaceae</taxon>
        <taxon>Oceanobacillus</taxon>
    </lineage>
</organism>
<reference evidence="2 3" key="1">
    <citation type="submission" date="2016-10" db="EMBL/GenBank/DDBJ databases">
        <authorList>
            <person name="de Groot N.N."/>
        </authorList>
    </citation>
    <scope>NUCLEOTIDE SEQUENCE [LARGE SCALE GENOMIC DNA]</scope>
    <source>
        <strain evidence="2 3">IBRC-M 10780</strain>
    </source>
</reference>
<keyword evidence="3" id="KW-1185">Reference proteome</keyword>
<dbReference type="PROSITE" id="PS51186">
    <property type="entry name" value="GNAT"/>
    <property type="match status" value="1"/>
</dbReference>
<feature type="domain" description="N-acetyltransferase" evidence="1">
    <location>
        <begin position="4"/>
        <end position="156"/>
    </location>
</feature>
<dbReference type="PANTHER" id="PTHR43328">
    <property type="entry name" value="ACETYLTRANSFERASE-RELATED"/>
    <property type="match status" value="1"/>
</dbReference>
<sequence>MNRVTLREMQERDLPIFFEHQKDPISNKMAAFTAKDPTDWNLFYNHWYGTLTDGTIIKRTIMLENDVVGHVLSFEMFGELEVSYWIDRTYWGKGIATEALKQFLSLVTIRPIYARAAKDNIGSIRVLEKCGFVITDEGKGFANARNKEIEEFIFIRR</sequence>
<dbReference type="SUPFAM" id="SSF55729">
    <property type="entry name" value="Acyl-CoA N-acyltransferases (Nat)"/>
    <property type="match status" value="1"/>
</dbReference>
<name>A0A1I0G2L2_9BACI</name>
<dbReference type="STRING" id="930131.SAMN05216389_11865"/>
<evidence type="ECO:0000313" key="2">
    <source>
        <dbReference type="EMBL" id="SET64822.1"/>
    </source>
</evidence>
<evidence type="ECO:0000313" key="3">
    <source>
        <dbReference type="Proteomes" id="UP000198618"/>
    </source>
</evidence>
<dbReference type="OrthoDB" id="9798081at2"/>
<keyword evidence="2" id="KW-0808">Transferase</keyword>
<dbReference type="AlphaFoldDB" id="A0A1I0G2L2"/>
<protein>
    <submittedName>
        <fullName evidence="2">Protein N-acetyltransferase, RimJ/RimL family</fullName>
    </submittedName>
</protein>
<dbReference type="Proteomes" id="UP000198618">
    <property type="component" value="Unassembled WGS sequence"/>
</dbReference>
<proteinExistence type="predicted"/>
<dbReference type="RefSeq" id="WP_090871750.1">
    <property type="nucleotide sequence ID" value="NZ_FOHE01000018.1"/>
</dbReference>
<dbReference type="InterPro" id="IPR000182">
    <property type="entry name" value="GNAT_dom"/>
</dbReference>
<dbReference type="PANTHER" id="PTHR43328:SF1">
    <property type="entry name" value="N-ACETYLTRANSFERASE DOMAIN-CONTAINING PROTEIN"/>
    <property type="match status" value="1"/>
</dbReference>
<gene>
    <name evidence="2" type="ORF">SAMN05216389_11865</name>
</gene>